<evidence type="ECO:0000256" key="3">
    <source>
        <dbReference type="PROSITE-ProRule" id="PRU00284"/>
    </source>
</evidence>
<accession>A0ABV8VWS0</accession>
<dbReference type="RefSeq" id="WP_390200331.1">
    <property type="nucleotide sequence ID" value="NZ_JBHSDV010000005.1"/>
</dbReference>
<dbReference type="Pfam" id="PF00015">
    <property type="entry name" value="MCPsignal"/>
    <property type="match status" value="1"/>
</dbReference>
<dbReference type="EMBL" id="JBHSDV010000005">
    <property type="protein sequence ID" value="MFC4388943.1"/>
    <property type="molecule type" value="Genomic_DNA"/>
</dbReference>
<dbReference type="CDD" id="cd01068">
    <property type="entry name" value="globin_sensor"/>
    <property type="match status" value="1"/>
</dbReference>
<dbReference type="InterPro" id="IPR044398">
    <property type="entry name" value="Globin-sensor_dom"/>
</dbReference>
<protein>
    <submittedName>
        <fullName evidence="6">Methyl-accepting chemotaxis protein</fullName>
    </submittedName>
</protein>
<gene>
    <name evidence="6" type="ORF">ACFOZ1_14160</name>
</gene>
<evidence type="ECO:0000313" key="6">
    <source>
        <dbReference type="EMBL" id="MFC4388943.1"/>
    </source>
</evidence>
<evidence type="ECO:0000259" key="5">
    <source>
        <dbReference type="PROSITE" id="PS50111"/>
    </source>
</evidence>
<dbReference type="Gene3D" id="1.10.287.950">
    <property type="entry name" value="Methyl-accepting chemotaxis protein"/>
    <property type="match status" value="1"/>
</dbReference>
<dbReference type="Proteomes" id="UP001595880">
    <property type="component" value="Unassembled WGS sequence"/>
</dbReference>
<dbReference type="InterPro" id="IPR004090">
    <property type="entry name" value="Chemotax_Me-accpt_rcpt"/>
</dbReference>
<dbReference type="SUPFAM" id="SSF46458">
    <property type="entry name" value="Globin-like"/>
    <property type="match status" value="1"/>
</dbReference>
<dbReference type="InterPro" id="IPR039379">
    <property type="entry name" value="Protoglobin_sensor_dom"/>
</dbReference>
<reference evidence="7" key="1">
    <citation type="journal article" date="2019" name="Int. J. Syst. Evol. Microbiol.">
        <title>The Global Catalogue of Microorganisms (GCM) 10K type strain sequencing project: providing services to taxonomists for standard genome sequencing and annotation.</title>
        <authorList>
            <consortium name="The Broad Institute Genomics Platform"/>
            <consortium name="The Broad Institute Genome Sequencing Center for Infectious Disease"/>
            <person name="Wu L."/>
            <person name="Ma J."/>
        </authorList>
    </citation>
    <scope>NUCLEOTIDE SEQUENCE [LARGE SCALE GENOMIC DNA]</scope>
    <source>
        <strain evidence="7">KACC 14058</strain>
    </source>
</reference>
<comment type="caution">
    <text evidence="6">The sequence shown here is derived from an EMBL/GenBank/DDBJ whole genome shotgun (WGS) entry which is preliminary data.</text>
</comment>
<feature type="coiled-coil region" evidence="4">
    <location>
        <begin position="263"/>
        <end position="290"/>
    </location>
</feature>
<proteinExistence type="inferred from homology"/>
<dbReference type="Pfam" id="PF11563">
    <property type="entry name" value="Protoglobin"/>
    <property type="match status" value="1"/>
</dbReference>
<feature type="domain" description="Methyl-accepting transducer" evidence="5">
    <location>
        <begin position="202"/>
        <end position="421"/>
    </location>
</feature>
<keyword evidence="4" id="KW-0175">Coiled coil</keyword>
<dbReference type="SMART" id="SM00283">
    <property type="entry name" value="MA"/>
    <property type="match status" value="1"/>
</dbReference>
<evidence type="ECO:0000256" key="2">
    <source>
        <dbReference type="ARBA" id="ARBA00029447"/>
    </source>
</evidence>
<sequence length="578" mass="67020">MGLLLKSKEPNINKLSTDVYQIEGESEQTNNFLLLLQVTNEDLEYLRLTEDIFEQHINDLANRHYDMIMMIPEISAIMNQHSYYERYTKMVQKYFLELPKANLTKEYIMYRKKIGKVHSKIGLRDEWYIGSYMRAYEYLLPELIRKFKSPKQLQCVLHALLKMITFDILVVISSTQEENDDKLIQSISTVMEYVMGANKMIDLTKSVDQTMEEVTTVSAATEQLQAAIEQVTNNALDVSNYAEDVIQEAKEGQTIIERTLTDFLKITEEFKETKREIDQLIKNMANTSKVIEFINDIAEETNLLALNASIEAARAGEHGKGFDVVAQEVRKLAEQTKSSVNQISDTIHEMQSQSDIVSHDVTDVSDRLNDRVTYARKSIAVMENITQKITTVGKSIDQIAAITQEQASATQNINQSMETMTDYTDTMKNQSNRIGSSIFEVSKEVNNLRKKTIGSLPQLTIEQIIRIVQTEHALHHWWAYNAFLGYQTIEELTVIKKDNHQFEDWYNVMRQTSIGKWSSFEQLTQKKHQFDQLIEKTPEFIKRTDGETEKHLSLLYHLTNEMIHLLKKMEEDYEKSMY</sequence>
<evidence type="ECO:0000256" key="4">
    <source>
        <dbReference type="SAM" id="Coils"/>
    </source>
</evidence>
<dbReference type="InterPro" id="IPR012292">
    <property type="entry name" value="Globin/Proto"/>
</dbReference>
<keyword evidence="1 3" id="KW-0807">Transducer</keyword>
<dbReference type="PROSITE" id="PS50111">
    <property type="entry name" value="CHEMOTAXIS_TRANSDUC_2"/>
    <property type="match status" value="1"/>
</dbReference>
<dbReference type="SUPFAM" id="SSF58104">
    <property type="entry name" value="Methyl-accepting chemotaxis protein (MCP) signaling domain"/>
    <property type="match status" value="1"/>
</dbReference>
<evidence type="ECO:0000256" key="1">
    <source>
        <dbReference type="ARBA" id="ARBA00023224"/>
    </source>
</evidence>
<comment type="similarity">
    <text evidence="2">Belongs to the methyl-accepting chemotaxis (MCP) protein family.</text>
</comment>
<dbReference type="PANTHER" id="PTHR32089:SF112">
    <property type="entry name" value="LYSOZYME-LIKE PROTEIN-RELATED"/>
    <property type="match status" value="1"/>
</dbReference>
<dbReference type="PRINTS" id="PR00260">
    <property type="entry name" value="CHEMTRNSDUCR"/>
</dbReference>
<name>A0ABV8VWS0_9BACI</name>
<dbReference type="InterPro" id="IPR009050">
    <property type="entry name" value="Globin-like_sf"/>
</dbReference>
<dbReference type="CDD" id="cd11386">
    <property type="entry name" value="MCP_signal"/>
    <property type="match status" value="1"/>
</dbReference>
<dbReference type="PANTHER" id="PTHR32089">
    <property type="entry name" value="METHYL-ACCEPTING CHEMOTAXIS PROTEIN MCPB"/>
    <property type="match status" value="1"/>
</dbReference>
<organism evidence="6 7">
    <name type="scientific">Gracilibacillus marinus</name>
    <dbReference type="NCBI Taxonomy" id="630535"/>
    <lineage>
        <taxon>Bacteria</taxon>
        <taxon>Bacillati</taxon>
        <taxon>Bacillota</taxon>
        <taxon>Bacilli</taxon>
        <taxon>Bacillales</taxon>
        <taxon>Bacillaceae</taxon>
        <taxon>Gracilibacillus</taxon>
    </lineage>
</organism>
<keyword evidence="7" id="KW-1185">Reference proteome</keyword>
<dbReference type="InterPro" id="IPR004089">
    <property type="entry name" value="MCPsignal_dom"/>
</dbReference>
<dbReference type="Gene3D" id="1.10.490.10">
    <property type="entry name" value="Globins"/>
    <property type="match status" value="1"/>
</dbReference>
<evidence type="ECO:0000313" key="7">
    <source>
        <dbReference type="Proteomes" id="UP001595880"/>
    </source>
</evidence>